<dbReference type="Gene3D" id="3.40.50.10810">
    <property type="entry name" value="Tandem AAA-ATPase domain"/>
    <property type="match status" value="1"/>
</dbReference>
<keyword evidence="5" id="KW-0378">Hydrolase</keyword>
<dbReference type="Proteomes" id="UP000054350">
    <property type="component" value="Unassembled WGS sequence"/>
</dbReference>
<dbReference type="CDD" id="cd18793">
    <property type="entry name" value="SF2_C_SNF"/>
    <property type="match status" value="1"/>
</dbReference>
<evidence type="ECO:0000313" key="15">
    <source>
        <dbReference type="Proteomes" id="UP000054350"/>
    </source>
</evidence>
<dbReference type="InterPro" id="IPR050628">
    <property type="entry name" value="SNF2_RAD54_helicase_TF"/>
</dbReference>
<dbReference type="GO" id="GO:0008270">
    <property type="term" value="F:zinc ion binding"/>
    <property type="evidence" value="ECO:0007669"/>
    <property type="project" value="UniProtKB-KW"/>
</dbReference>
<dbReference type="InterPro" id="IPR001841">
    <property type="entry name" value="Znf_RING"/>
</dbReference>
<dbReference type="CDD" id="cd18008">
    <property type="entry name" value="DEXDc_SHPRH-like"/>
    <property type="match status" value="1"/>
</dbReference>
<sequence>MRVTRSRSKAPAASAPAAPLRPAAAARGRATKGSTRRTRAQAAAHDDDDDGSEDGSDDQDDSDVEMDEADDSDTSASEGSEPDDDDEDFEVPPPKRARTSSRGSAASASRPSTAPTTPVISAPPARAHAMARRGRGGRAAPAPLPPPARAIITIPDSEEEEEFMAVQQALLASTSSAAANSVPAAAAGSSSNSTPPKAPTAVLEIDSDSDFVDTSAHTGDAAHSDLSASDDEDEPIAAMITTATQRAMTEAARRRQERIDQLNDPELIGLTPRERRSVLVRRAMDSKLKANHPDLNGVWERIPDRIDPEPVEQPEHLKLKMLPYQVEGLAWLIRQEEEFGGGLLADEMGMGKTISTIALLLARRRRPTLIVAPNVALGQWMSEITNHIADDGQFKMTIFHGSKRVNEESALLENDVLITSYSVIEAAFRKQEYGFKRKAGTVKEPSALHQVEWARIVLDECHNIKDRSTNTARAVFALKSQYKWCLSGTPVQNRVGEMYSVIRFLQLDPFAYYFCRNCPCKSLHWKFSDKKSCDECGHRPMNHFCYWNYSILKPIQEFGPTGAGREAFNNLGRLLDTMMLRRTKIERADDLGLPPRHVTVRRDYFSEEERDFYSSLYSDSKRQFATYVAEGTVLNHYANIFELLTRMRQAANHPAMVTSKFSKPGTKAAGAGTKTAANGDVLVCGLCHEPAEDPITAKCKHVFCREDMRQYIDGYGDDKSLTCPVCFSKLVVDLDAAPVVTVEKPMTSIVGRIDMEGWRSSTKIEALLEELTNLRKQDHSIKSIVFSQYVSFLDLIHWRLRKAGFQCVKLDGRMNLQQRDAVIKAFSSDPHVTVFLISLKAGGVALNLTEASQIFLMDPWWNPAAESQAMDRIHRLGQYRPIRITRLIIEDSIEERIIQLQVKKQALFDSTVGKNLDALARLSEEDLKFLFVL</sequence>
<dbReference type="AlphaFoldDB" id="A0A0L0SA13"/>
<dbReference type="OrthoDB" id="448448at2759"/>
<dbReference type="GO" id="GO:0005524">
    <property type="term" value="F:ATP binding"/>
    <property type="evidence" value="ECO:0007669"/>
    <property type="project" value="UniProtKB-KW"/>
</dbReference>
<dbReference type="SUPFAM" id="SSF52540">
    <property type="entry name" value="P-loop containing nucleoside triphosphate hydrolases"/>
    <property type="match status" value="2"/>
</dbReference>
<keyword evidence="15" id="KW-1185">Reference proteome</keyword>
<dbReference type="InterPro" id="IPR027417">
    <property type="entry name" value="P-loop_NTPase"/>
</dbReference>
<dbReference type="PROSITE" id="PS50089">
    <property type="entry name" value="ZF_RING_2"/>
    <property type="match status" value="1"/>
</dbReference>
<dbReference type="GO" id="GO:0008094">
    <property type="term" value="F:ATP-dependent activity, acting on DNA"/>
    <property type="evidence" value="ECO:0007669"/>
    <property type="project" value="TreeGrafter"/>
</dbReference>
<dbReference type="InterPro" id="IPR001650">
    <property type="entry name" value="Helicase_C-like"/>
</dbReference>
<dbReference type="InterPro" id="IPR018957">
    <property type="entry name" value="Znf_C3HC4_RING-type"/>
</dbReference>
<accession>A0A0L0SA13</accession>
<evidence type="ECO:0000256" key="1">
    <source>
        <dbReference type="ARBA" id="ARBA00007025"/>
    </source>
</evidence>
<evidence type="ECO:0000259" key="13">
    <source>
        <dbReference type="PROSITE" id="PS51194"/>
    </source>
</evidence>
<evidence type="ECO:0000256" key="6">
    <source>
        <dbReference type="ARBA" id="ARBA00022806"/>
    </source>
</evidence>
<evidence type="ECO:0000256" key="8">
    <source>
        <dbReference type="ARBA" id="ARBA00022840"/>
    </source>
</evidence>
<dbReference type="InterPro" id="IPR000330">
    <property type="entry name" value="SNF2_N"/>
</dbReference>
<evidence type="ECO:0000256" key="4">
    <source>
        <dbReference type="ARBA" id="ARBA00022771"/>
    </source>
</evidence>
<dbReference type="InterPro" id="IPR014001">
    <property type="entry name" value="Helicase_ATP-bd"/>
</dbReference>
<dbReference type="GO" id="GO:0004386">
    <property type="term" value="F:helicase activity"/>
    <property type="evidence" value="ECO:0007669"/>
    <property type="project" value="UniProtKB-KW"/>
</dbReference>
<reference evidence="15" key="2">
    <citation type="submission" date="2009-11" db="EMBL/GenBank/DDBJ databases">
        <title>The Genome Sequence of Allomyces macrogynus strain ATCC 38327.</title>
        <authorList>
            <consortium name="The Broad Institute Genome Sequencing Platform"/>
            <person name="Russ C."/>
            <person name="Cuomo C."/>
            <person name="Shea T."/>
            <person name="Young S.K."/>
            <person name="Zeng Q."/>
            <person name="Koehrsen M."/>
            <person name="Haas B."/>
            <person name="Borodovsky M."/>
            <person name="Guigo R."/>
            <person name="Alvarado L."/>
            <person name="Berlin A."/>
            <person name="Borenstein D."/>
            <person name="Chen Z."/>
            <person name="Engels R."/>
            <person name="Freedman E."/>
            <person name="Gellesch M."/>
            <person name="Goldberg J."/>
            <person name="Griggs A."/>
            <person name="Gujja S."/>
            <person name="Heiman D."/>
            <person name="Hepburn T."/>
            <person name="Howarth C."/>
            <person name="Jen D."/>
            <person name="Larson L."/>
            <person name="Lewis B."/>
            <person name="Mehta T."/>
            <person name="Park D."/>
            <person name="Pearson M."/>
            <person name="Roberts A."/>
            <person name="Saif S."/>
            <person name="Shenoy N."/>
            <person name="Sisk P."/>
            <person name="Stolte C."/>
            <person name="Sykes S."/>
            <person name="Walk T."/>
            <person name="White J."/>
            <person name="Yandava C."/>
            <person name="Burger G."/>
            <person name="Gray M.W."/>
            <person name="Holland P.W.H."/>
            <person name="King N."/>
            <person name="Lang F.B.F."/>
            <person name="Roger A.J."/>
            <person name="Ruiz-Trillo I."/>
            <person name="Lander E."/>
            <person name="Nusbaum C."/>
        </authorList>
    </citation>
    <scope>NUCLEOTIDE SEQUENCE [LARGE SCALE GENOMIC DNA]</scope>
    <source>
        <strain evidence="15">ATCC 38327</strain>
    </source>
</reference>
<feature type="compositionally biased region" description="Low complexity" evidence="10">
    <location>
        <begin position="100"/>
        <end position="128"/>
    </location>
</feature>
<feature type="compositionally biased region" description="Acidic residues" evidence="10">
    <location>
        <begin position="46"/>
        <end position="73"/>
    </location>
</feature>
<feature type="domain" description="Helicase ATP-binding" evidence="12">
    <location>
        <begin position="333"/>
        <end position="508"/>
    </location>
</feature>
<dbReference type="GO" id="GO:0005634">
    <property type="term" value="C:nucleus"/>
    <property type="evidence" value="ECO:0007669"/>
    <property type="project" value="TreeGrafter"/>
</dbReference>
<organism evidence="14 15">
    <name type="scientific">Allomyces macrogynus (strain ATCC 38327)</name>
    <name type="common">Allomyces javanicus var. macrogynus</name>
    <dbReference type="NCBI Taxonomy" id="578462"/>
    <lineage>
        <taxon>Eukaryota</taxon>
        <taxon>Fungi</taxon>
        <taxon>Fungi incertae sedis</taxon>
        <taxon>Blastocladiomycota</taxon>
        <taxon>Blastocladiomycetes</taxon>
        <taxon>Blastocladiales</taxon>
        <taxon>Blastocladiaceae</taxon>
        <taxon>Allomyces</taxon>
    </lineage>
</organism>
<gene>
    <name evidence="14" type="ORF">AMAG_03713</name>
</gene>
<name>A0A0L0SA13_ALLM3</name>
<dbReference type="SMART" id="SM00487">
    <property type="entry name" value="DEXDc"/>
    <property type="match status" value="1"/>
</dbReference>
<feature type="region of interest" description="Disordered" evidence="10">
    <location>
        <begin position="173"/>
        <end position="231"/>
    </location>
</feature>
<dbReference type="PROSITE" id="PS51194">
    <property type="entry name" value="HELICASE_CTER"/>
    <property type="match status" value="1"/>
</dbReference>
<feature type="compositionally biased region" description="Low complexity" evidence="10">
    <location>
        <begin position="9"/>
        <end position="33"/>
    </location>
</feature>
<evidence type="ECO:0000256" key="7">
    <source>
        <dbReference type="ARBA" id="ARBA00022833"/>
    </source>
</evidence>
<dbReference type="OMA" id="LLRYPFC"/>
<dbReference type="SUPFAM" id="SSF57850">
    <property type="entry name" value="RING/U-box"/>
    <property type="match status" value="1"/>
</dbReference>
<evidence type="ECO:0000256" key="5">
    <source>
        <dbReference type="ARBA" id="ARBA00022801"/>
    </source>
</evidence>
<evidence type="ECO:0000259" key="12">
    <source>
        <dbReference type="PROSITE" id="PS51192"/>
    </source>
</evidence>
<proteinExistence type="inferred from homology"/>
<evidence type="ECO:0000259" key="11">
    <source>
        <dbReference type="PROSITE" id="PS50089"/>
    </source>
</evidence>
<dbReference type="PANTHER" id="PTHR45626">
    <property type="entry name" value="TRANSCRIPTION TERMINATION FACTOR 2-RELATED"/>
    <property type="match status" value="1"/>
</dbReference>
<dbReference type="PROSITE" id="PS51192">
    <property type="entry name" value="HELICASE_ATP_BIND_1"/>
    <property type="match status" value="1"/>
</dbReference>
<evidence type="ECO:0000256" key="9">
    <source>
        <dbReference type="PROSITE-ProRule" id="PRU00175"/>
    </source>
</evidence>
<feature type="domain" description="Helicase C-terminal" evidence="13">
    <location>
        <begin position="766"/>
        <end position="920"/>
    </location>
</feature>
<feature type="compositionally biased region" description="Acidic residues" evidence="10">
    <location>
        <begin position="80"/>
        <end position="90"/>
    </location>
</feature>
<keyword evidence="6" id="KW-0347">Helicase</keyword>
<dbReference type="Pfam" id="PF00097">
    <property type="entry name" value="zf-C3HC4"/>
    <property type="match status" value="1"/>
</dbReference>
<protein>
    <recommendedName>
        <fullName evidence="16">DNA repair protein RAD16</fullName>
    </recommendedName>
</protein>
<evidence type="ECO:0000256" key="10">
    <source>
        <dbReference type="SAM" id="MobiDB-lite"/>
    </source>
</evidence>
<dbReference type="Gene3D" id="3.40.50.300">
    <property type="entry name" value="P-loop containing nucleotide triphosphate hydrolases"/>
    <property type="match status" value="1"/>
</dbReference>
<evidence type="ECO:0000256" key="2">
    <source>
        <dbReference type="ARBA" id="ARBA00022723"/>
    </source>
</evidence>
<reference evidence="14 15" key="1">
    <citation type="submission" date="2009-11" db="EMBL/GenBank/DDBJ databases">
        <title>Annotation of Allomyces macrogynus ATCC 38327.</title>
        <authorList>
            <consortium name="The Broad Institute Genome Sequencing Platform"/>
            <person name="Russ C."/>
            <person name="Cuomo C."/>
            <person name="Burger G."/>
            <person name="Gray M.W."/>
            <person name="Holland P.W.H."/>
            <person name="King N."/>
            <person name="Lang F.B.F."/>
            <person name="Roger A.J."/>
            <person name="Ruiz-Trillo I."/>
            <person name="Young S.K."/>
            <person name="Zeng Q."/>
            <person name="Gargeya S."/>
            <person name="Fitzgerald M."/>
            <person name="Haas B."/>
            <person name="Abouelleil A."/>
            <person name="Alvarado L."/>
            <person name="Arachchi H.M."/>
            <person name="Berlin A."/>
            <person name="Chapman S.B."/>
            <person name="Gearin G."/>
            <person name="Goldberg J."/>
            <person name="Griggs A."/>
            <person name="Gujja S."/>
            <person name="Hansen M."/>
            <person name="Heiman D."/>
            <person name="Howarth C."/>
            <person name="Larimer J."/>
            <person name="Lui A."/>
            <person name="MacDonald P.J.P."/>
            <person name="McCowen C."/>
            <person name="Montmayeur A."/>
            <person name="Murphy C."/>
            <person name="Neiman D."/>
            <person name="Pearson M."/>
            <person name="Priest M."/>
            <person name="Roberts A."/>
            <person name="Saif S."/>
            <person name="Shea T."/>
            <person name="Sisk P."/>
            <person name="Stolte C."/>
            <person name="Sykes S."/>
            <person name="Wortman J."/>
            <person name="Nusbaum C."/>
            <person name="Birren B."/>
        </authorList>
    </citation>
    <scope>NUCLEOTIDE SEQUENCE [LARGE SCALE GENOMIC DNA]</scope>
    <source>
        <strain evidence="14 15">ATCC 38327</strain>
    </source>
</reference>
<evidence type="ECO:0000313" key="14">
    <source>
        <dbReference type="EMBL" id="KNE59433.1"/>
    </source>
</evidence>
<dbReference type="EMBL" id="GG745334">
    <property type="protein sequence ID" value="KNE59433.1"/>
    <property type="molecule type" value="Genomic_DNA"/>
</dbReference>
<keyword evidence="8" id="KW-0067">ATP-binding</keyword>
<feature type="domain" description="RING-type" evidence="11">
    <location>
        <begin position="684"/>
        <end position="726"/>
    </location>
</feature>
<evidence type="ECO:0008006" key="16">
    <source>
        <dbReference type="Google" id="ProtNLM"/>
    </source>
</evidence>
<dbReference type="STRING" id="578462.A0A0L0SA13"/>
<evidence type="ECO:0000256" key="3">
    <source>
        <dbReference type="ARBA" id="ARBA00022741"/>
    </source>
</evidence>
<dbReference type="Pfam" id="PF00271">
    <property type="entry name" value="Helicase_C"/>
    <property type="match status" value="1"/>
</dbReference>
<dbReference type="VEuPathDB" id="FungiDB:AMAG_03713"/>
<feature type="region of interest" description="Disordered" evidence="10">
    <location>
        <begin position="1"/>
        <end position="150"/>
    </location>
</feature>
<dbReference type="GO" id="GO:0016787">
    <property type="term" value="F:hydrolase activity"/>
    <property type="evidence" value="ECO:0007669"/>
    <property type="project" value="UniProtKB-KW"/>
</dbReference>
<dbReference type="eggNOG" id="KOG1002">
    <property type="taxonomic scope" value="Eukaryota"/>
</dbReference>
<dbReference type="PANTHER" id="PTHR45626:SF12">
    <property type="entry name" value="DNA REPAIR PROTEIN RAD16"/>
    <property type="match status" value="1"/>
</dbReference>
<dbReference type="CDD" id="cd16567">
    <property type="entry name" value="RING-HC_RAD16-like"/>
    <property type="match status" value="1"/>
</dbReference>
<dbReference type="InterPro" id="IPR049730">
    <property type="entry name" value="SNF2/RAD54-like_C"/>
</dbReference>
<keyword evidence="2" id="KW-0479">Metal-binding</keyword>
<dbReference type="Pfam" id="PF00176">
    <property type="entry name" value="SNF2-rel_dom"/>
    <property type="match status" value="1"/>
</dbReference>
<keyword evidence="3" id="KW-0547">Nucleotide-binding</keyword>
<dbReference type="InterPro" id="IPR013083">
    <property type="entry name" value="Znf_RING/FYVE/PHD"/>
</dbReference>
<keyword evidence="4 9" id="KW-0863">Zinc-finger</keyword>
<feature type="compositionally biased region" description="Low complexity" evidence="10">
    <location>
        <begin position="173"/>
        <end position="195"/>
    </location>
</feature>
<comment type="similarity">
    <text evidence="1">Belongs to the SNF2/RAD54 helicase family.</text>
</comment>
<dbReference type="GO" id="GO:0006289">
    <property type="term" value="P:nucleotide-excision repair"/>
    <property type="evidence" value="ECO:0007669"/>
    <property type="project" value="TreeGrafter"/>
</dbReference>
<dbReference type="InterPro" id="IPR038718">
    <property type="entry name" value="SNF2-like_sf"/>
</dbReference>
<keyword evidence="7" id="KW-0862">Zinc</keyword>
<dbReference type="SMART" id="SM00490">
    <property type="entry name" value="HELICc"/>
    <property type="match status" value="1"/>
</dbReference>
<dbReference type="Gene3D" id="3.30.40.10">
    <property type="entry name" value="Zinc/RING finger domain, C3HC4 (zinc finger)"/>
    <property type="match status" value="1"/>
</dbReference>